<feature type="region of interest" description="Disordered" evidence="1">
    <location>
        <begin position="1"/>
        <end position="87"/>
    </location>
</feature>
<protein>
    <submittedName>
        <fullName evidence="2">Uncharacterized protein</fullName>
    </submittedName>
</protein>
<dbReference type="Proteomes" id="UP000652761">
    <property type="component" value="Unassembled WGS sequence"/>
</dbReference>
<keyword evidence="3" id="KW-1185">Reference proteome</keyword>
<dbReference type="EMBL" id="NMUH01000005">
    <property type="protein sequence ID" value="MQL67966.1"/>
    <property type="molecule type" value="Genomic_DNA"/>
</dbReference>
<feature type="region of interest" description="Disordered" evidence="1">
    <location>
        <begin position="262"/>
        <end position="297"/>
    </location>
</feature>
<evidence type="ECO:0000256" key="1">
    <source>
        <dbReference type="SAM" id="MobiDB-lite"/>
    </source>
</evidence>
<feature type="compositionally biased region" description="Low complexity" evidence="1">
    <location>
        <begin position="13"/>
        <end position="31"/>
    </location>
</feature>
<organism evidence="2 3">
    <name type="scientific">Colocasia esculenta</name>
    <name type="common">Wild taro</name>
    <name type="synonym">Arum esculentum</name>
    <dbReference type="NCBI Taxonomy" id="4460"/>
    <lineage>
        <taxon>Eukaryota</taxon>
        <taxon>Viridiplantae</taxon>
        <taxon>Streptophyta</taxon>
        <taxon>Embryophyta</taxon>
        <taxon>Tracheophyta</taxon>
        <taxon>Spermatophyta</taxon>
        <taxon>Magnoliopsida</taxon>
        <taxon>Liliopsida</taxon>
        <taxon>Araceae</taxon>
        <taxon>Aroideae</taxon>
        <taxon>Colocasieae</taxon>
        <taxon>Colocasia</taxon>
    </lineage>
</organism>
<feature type="region of interest" description="Disordered" evidence="1">
    <location>
        <begin position="106"/>
        <end position="156"/>
    </location>
</feature>
<dbReference type="AlphaFoldDB" id="A0A843TCF3"/>
<sequence>MESSALPSPPPSRTSKSTQTAPPPSTAASSRPDPPADAVQSGSIGGVREASRPPPRIAPRPAALARTSRSTQTAPPPLAVGSSRLARVGVTGVVTGAYVLLPRIAPATPPSMRTSKSTQVAPPPSTAELTRPSPSVNPSAPARHAQQDMVVSSGQNADVERTAAKETTSNQDMDLATKAALCDEASIMVANFALKMIEDIDSHMGCALASRSQIDTTTVGNRLKSVEKENQRMVDSSTMHDQSQLGGEEVDDDQTVHVGVEKEKASRSHCRLKSAPEKVVKGKKSSPKASKAKKPRNTLLVGEQTSVMAPPVGIESSAQLQPQVTIPSSSVSWPYIANYPIF</sequence>
<reference evidence="2" key="1">
    <citation type="submission" date="2017-07" db="EMBL/GenBank/DDBJ databases">
        <title>Taro Niue Genome Assembly and Annotation.</title>
        <authorList>
            <person name="Atibalentja N."/>
            <person name="Keating K."/>
            <person name="Fields C.J."/>
        </authorList>
    </citation>
    <scope>NUCLEOTIDE SEQUENCE</scope>
    <source>
        <strain evidence="2">Niue_2</strain>
        <tissue evidence="2">Leaf</tissue>
    </source>
</reference>
<comment type="caution">
    <text evidence="2">The sequence shown here is derived from an EMBL/GenBank/DDBJ whole genome shotgun (WGS) entry which is preliminary data.</text>
</comment>
<feature type="compositionally biased region" description="Polar residues" evidence="1">
    <location>
        <begin position="233"/>
        <end position="245"/>
    </location>
</feature>
<accession>A0A843TCF3</accession>
<feature type="compositionally biased region" description="Polar residues" evidence="1">
    <location>
        <begin position="111"/>
        <end position="120"/>
    </location>
</feature>
<gene>
    <name evidence="2" type="ORF">Taro_000232</name>
</gene>
<evidence type="ECO:0000313" key="3">
    <source>
        <dbReference type="Proteomes" id="UP000652761"/>
    </source>
</evidence>
<proteinExistence type="predicted"/>
<name>A0A843TCF3_COLES</name>
<evidence type="ECO:0000313" key="2">
    <source>
        <dbReference type="EMBL" id="MQL67966.1"/>
    </source>
</evidence>
<feature type="region of interest" description="Disordered" evidence="1">
    <location>
        <begin position="228"/>
        <end position="250"/>
    </location>
</feature>
<feature type="compositionally biased region" description="Basic residues" evidence="1">
    <location>
        <begin position="281"/>
        <end position="296"/>
    </location>
</feature>